<dbReference type="AlphaFoldDB" id="A0A1G2FL26"/>
<protein>
    <submittedName>
        <fullName evidence="2">Uncharacterized protein</fullName>
    </submittedName>
</protein>
<feature type="region of interest" description="Disordered" evidence="1">
    <location>
        <begin position="82"/>
        <end position="107"/>
    </location>
</feature>
<gene>
    <name evidence="2" type="ORF">A3A94_02980</name>
</gene>
<evidence type="ECO:0000313" key="2">
    <source>
        <dbReference type="EMBL" id="OGZ38756.1"/>
    </source>
</evidence>
<evidence type="ECO:0000256" key="1">
    <source>
        <dbReference type="SAM" id="MobiDB-lite"/>
    </source>
</evidence>
<organism evidence="2 3">
    <name type="scientific">Candidatus Portnoybacteria bacterium RIFCSPLOWO2_01_FULL_43_11</name>
    <dbReference type="NCBI Taxonomy" id="1802000"/>
    <lineage>
        <taxon>Bacteria</taxon>
        <taxon>Candidatus Portnoyibacteriota</taxon>
    </lineage>
</organism>
<dbReference type="STRING" id="1802000.A3A94_02980"/>
<reference evidence="2 3" key="1">
    <citation type="journal article" date="2016" name="Nat. Commun.">
        <title>Thousands of microbial genomes shed light on interconnected biogeochemical processes in an aquifer system.</title>
        <authorList>
            <person name="Anantharaman K."/>
            <person name="Brown C.T."/>
            <person name="Hug L.A."/>
            <person name="Sharon I."/>
            <person name="Castelle C.J."/>
            <person name="Probst A.J."/>
            <person name="Thomas B.C."/>
            <person name="Singh A."/>
            <person name="Wilkins M.J."/>
            <person name="Karaoz U."/>
            <person name="Brodie E.L."/>
            <person name="Williams K.H."/>
            <person name="Hubbard S.S."/>
            <person name="Banfield J.F."/>
        </authorList>
    </citation>
    <scope>NUCLEOTIDE SEQUENCE [LARGE SCALE GENOMIC DNA]</scope>
</reference>
<feature type="region of interest" description="Disordered" evidence="1">
    <location>
        <begin position="1"/>
        <end position="22"/>
    </location>
</feature>
<proteinExistence type="predicted"/>
<sequence length="107" mass="12834">MSEKSGEFEQIKPEFRENEQEKKYREIREEFVRQALEGQIPNRDLIKRMKDAARELGARADMINEDVAKQNMTPEQRQIVENRKSELNQAAADKTRENIKRWQQEEK</sequence>
<feature type="compositionally biased region" description="Basic and acidic residues" evidence="1">
    <location>
        <begin position="93"/>
        <end position="107"/>
    </location>
</feature>
<comment type="caution">
    <text evidence="2">The sequence shown here is derived from an EMBL/GenBank/DDBJ whole genome shotgun (WGS) entry which is preliminary data.</text>
</comment>
<name>A0A1G2FL26_9BACT</name>
<accession>A0A1G2FL26</accession>
<evidence type="ECO:0000313" key="3">
    <source>
        <dbReference type="Proteomes" id="UP000178787"/>
    </source>
</evidence>
<dbReference type="Proteomes" id="UP000178787">
    <property type="component" value="Unassembled WGS sequence"/>
</dbReference>
<dbReference type="EMBL" id="MHNE01000009">
    <property type="protein sequence ID" value="OGZ38756.1"/>
    <property type="molecule type" value="Genomic_DNA"/>
</dbReference>